<reference evidence="2" key="1">
    <citation type="submission" date="2020-01" db="EMBL/GenBank/DDBJ databases">
        <title>Development of genomics and gene disruption for Polysphondylium violaceum indicates a role for the polyketide synthase stlB in stalk morphogenesis.</title>
        <authorList>
            <person name="Narita B."/>
            <person name="Kawabe Y."/>
            <person name="Kin K."/>
            <person name="Saito T."/>
            <person name="Gibbs R."/>
            <person name="Kuspa A."/>
            <person name="Muzny D."/>
            <person name="Queller D."/>
            <person name="Richards S."/>
            <person name="Strassman J."/>
            <person name="Sucgang R."/>
            <person name="Worley K."/>
            <person name="Schaap P."/>
        </authorList>
    </citation>
    <scope>NUCLEOTIDE SEQUENCE</scope>
    <source>
        <strain evidence="2">QSvi11</strain>
    </source>
</reference>
<evidence type="ECO:0000259" key="1">
    <source>
        <dbReference type="PROSITE" id="PS51886"/>
    </source>
</evidence>
<dbReference type="Pfam" id="PF07534">
    <property type="entry name" value="TLD"/>
    <property type="match status" value="1"/>
</dbReference>
<sequence>MNTKKIKYQIESLQRQHQSDLQSLNKEIAVIDEKIHDIKTTLGKQGNDEVNLNTVALQQIIESFHRQFDFDLQMVNHEITRLQEAISNYHLPTDPNNDVVKLNVGGLKYQTTRETLKKIPNSYFDDMLSAKIKIETYSHKPNTFFIDRDGTHFQYILDILRDDGRVDIPQELEKKVRKELLFYRLPIYKRIDVGSIEKESSPKLEDPKQIQQPKLEEPTVIIEPPKSKIIDTDSFKILNDWIDNTKQLDFELLYRGSENEFKASAFHNKCDGKGATITIVQSSDGNIFGGYNSQSWNGKNVYYGDNKCFLFTLVNKHNIKPTKYLPNPKTSYFVSSHPLRASTFGSGYDLCIKESKSYQYFPHSYVDSTGYGNTTLTPEPTFSLKDYEVYLIKS</sequence>
<dbReference type="CDD" id="cd18316">
    <property type="entry name" value="BTB_POZ_KCTD-like"/>
    <property type="match status" value="1"/>
</dbReference>
<gene>
    <name evidence="2" type="ORF">CYY_005879</name>
</gene>
<keyword evidence="3" id="KW-1185">Reference proteome</keyword>
<dbReference type="InterPro" id="IPR045068">
    <property type="entry name" value="BACURD1-3"/>
</dbReference>
<evidence type="ECO:0000313" key="2">
    <source>
        <dbReference type="EMBL" id="KAF2072805.1"/>
    </source>
</evidence>
<dbReference type="Pfam" id="PF02214">
    <property type="entry name" value="BTB_2"/>
    <property type="match status" value="1"/>
</dbReference>
<protein>
    <recommendedName>
        <fullName evidence="1">TLDc domain-containing protein</fullName>
    </recommendedName>
</protein>
<comment type="caution">
    <text evidence="2">The sequence shown here is derived from an EMBL/GenBank/DDBJ whole genome shotgun (WGS) entry which is preliminary data.</text>
</comment>
<dbReference type="Proteomes" id="UP000695562">
    <property type="component" value="Unassembled WGS sequence"/>
</dbReference>
<organism evidence="2 3">
    <name type="scientific">Polysphondylium violaceum</name>
    <dbReference type="NCBI Taxonomy" id="133409"/>
    <lineage>
        <taxon>Eukaryota</taxon>
        <taxon>Amoebozoa</taxon>
        <taxon>Evosea</taxon>
        <taxon>Eumycetozoa</taxon>
        <taxon>Dictyostelia</taxon>
        <taxon>Dictyosteliales</taxon>
        <taxon>Dictyosteliaceae</taxon>
        <taxon>Polysphondylium</taxon>
    </lineage>
</organism>
<feature type="domain" description="TLDc" evidence="1">
    <location>
        <begin position="228"/>
        <end position="393"/>
    </location>
</feature>
<accession>A0A8J4PS10</accession>
<dbReference type="PROSITE" id="PS51886">
    <property type="entry name" value="TLDC"/>
    <property type="match status" value="1"/>
</dbReference>
<dbReference type="InterPro" id="IPR006571">
    <property type="entry name" value="TLDc_dom"/>
</dbReference>
<dbReference type="OrthoDB" id="17470at2759"/>
<dbReference type="InterPro" id="IPR000210">
    <property type="entry name" value="BTB/POZ_dom"/>
</dbReference>
<dbReference type="InterPro" id="IPR003131">
    <property type="entry name" value="T1-type_BTB"/>
</dbReference>
<dbReference type="PANTHER" id="PTHR11145:SF8">
    <property type="entry name" value="RE57120P"/>
    <property type="match status" value="1"/>
</dbReference>
<dbReference type="EMBL" id="AJWJ01000246">
    <property type="protein sequence ID" value="KAF2072805.1"/>
    <property type="molecule type" value="Genomic_DNA"/>
</dbReference>
<dbReference type="AlphaFoldDB" id="A0A8J4PS10"/>
<dbReference type="Gene3D" id="3.30.710.10">
    <property type="entry name" value="Potassium Channel Kv1.1, Chain A"/>
    <property type="match status" value="1"/>
</dbReference>
<dbReference type="PANTHER" id="PTHR11145">
    <property type="entry name" value="BTB/POZ DOMAIN-CONTAINING ADAPTER FOR CUL3-MEDIATED RHOA DEGRADATION PROTEIN FAMILY MEMBER"/>
    <property type="match status" value="1"/>
</dbReference>
<evidence type="ECO:0000313" key="3">
    <source>
        <dbReference type="Proteomes" id="UP000695562"/>
    </source>
</evidence>
<dbReference type="InterPro" id="IPR011333">
    <property type="entry name" value="SKP1/BTB/POZ_sf"/>
</dbReference>
<dbReference type="SUPFAM" id="SSF54695">
    <property type="entry name" value="POZ domain"/>
    <property type="match status" value="1"/>
</dbReference>
<proteinExistence type="predicted"/>
<dbReference type="SMART" id="SM00584">
    <property type="entry name" value="TLDc"/>
    <property type="match status" value="1"/>
</dbReference>
<name>A0A8J4PS10_9MYCE</name>
<dbReference type="SMART" id="SM00225">
    <property type="entry name" value="BTB"/>
    <property type="match status" value="1"/>
</dbReference>
<dbReference type="GO" id="GO:0051260">
    <property type="term" value="P:protein homooligomerization"/>
    <property type="evidence" value="ECO:0007669"/>
    <property type="project" value="InterPro"/>
</dbReference>